<dbReference type="Proteomes" id="UP000075221">
    <property type="component" value="Chromosome"/>
</dbReference>
<dbReference type="EMBL" id="CP014352">
    <property type="protein sequence ID" value="AMS05506.1"/>
    <property type="molecule type" value="Genomic_DNA"/>
</dbReference>
<dbReference type="RefSeq" id="WP_062819591.1">
    <property type="nucleotide sequence ID" value="NZ_CP014352.1"/>
</dbReference>
<dbReference type="Gene3D" id="3.30.70.260">
    <property type="match status" value="1"/>
</dbReference>
<reference evidence="3 5" key="2">
    <citation type="submission" date="2016-02" db="EMBL/GenBank/DDBJ databases">
        <title>Complete Genome Sequence of Propionibacterium acidipropionici ATCC 55737.</title>
        <authorList>
            <person name="Luna Flores C.H."/>
            <person name="Nielsen L.K."/>
            <person name="Marcellin E."/>
        </authorList>
    </citation>
    <scope>NUCLEOTIDE SEQUENCE [LARGE SCALE GENOMIC DNA]</scope>
    <source>
        <strain evidence="3 5">ATCC 55737</strain>
    </source>
</reference>
<feature type="compositionally biased region" description="Polar residues" evidence="1">
    <location>
        <begin position="1"/>
        <end position="11"/>
    </location>
</feature>
<dbReference type="Proteomes" id="UP000178666">
    <property type="component" value="Chromosome"/>
</dbReference>
<evidence type="ECO:0000313" key="5">
    <source>
        <dbReference type="Proteomes" id="UP000075221"/>
    </source>
</evidence>
<name>A0AAC8YF35_9ACTN</name>
<sequence length="116" mass="12277">MSALTAESPSRTAARVTAPTGPGDAPDADSQPWQRAEARTGALDLVVVNRADALARVTGLLARHRCDIEELSFDATDDPDVARIHLEIAVDADHGTRPIARQLARLLDVIETSAAA</sequence>
<dbReference type="SUPFAM" id="SSF55021">
    <property type="entry name" value="ACT-like"/>
    <property type="match status" value="1"/>
</dbReference>
<organism evidence="3 5">
    <name type="scientific">Acidipropionibacterium acidipropionici</name>
    <dbReference type="NCBI Taxonomy" id="1748"/>
    <lineage>
        <taxon>Bacteria</taxon>
        <taxon>Bacillati</taxon>
        <taxon>Actinomycetota</taxon>
        <taxon>Actinomycetes</taxon>
        <taxon>Propionibacteriales</taxon>
        <taxon>Propionibacteriaceae</taxon>
        <taxon>Acidipropionibacterium</taxon>
    </lineage>
</organism>
<dbReference type="EMBL" id="CP015970">
    <property type="protein sequence ID" value="AOZ46979.1"/>
    <property type="molecule type" value="Genomic_DNA"/>
</dbReference>
<evidence type="ECO:0000313" key="4">
    <source>
        <dbReference type="EMBL" id="AOZ46979.1"/>
    </source>
</evidence>
<evidence type="ECO:0000259" key="2">
    <source>
        <dbReference type="Pfam" id="PF22629"/>
    </source>
</evidence>
<accession>A0AAC8YF35</accession>
<dbReference type="InterPro" id="IPR045865">
    <property type="entry name" value="ACT-like_dom_sf"/>
</dbReference>
<dbReference type="AlphaFoldDB" id="A0AAC8YF35"/>
<keyword evidence="6" id="KW-1185">Reference proteome</keyword>
<protein>
    <recommendedName>
        <fullName evidence="2">Acetolactate synthase small subunit-like ACT domain-containing protein</fullName>
    </recommendedName>
</protein>
<evidence type="ECO:0000256" key="1">
    <source>
        <dbReference type="SAM" id="MobiDB-lite"/>
    </source>
</evidence>
<evidence type="ECO:0000313" key="6">
    <source>
        <dbReference type="Proteomes" id="UP000178666"/>
    </source>
</evidence>
<feature type="region of interest" description="Disordered" evidence="1">
    <location>
        <begin position="1"/>
        <end position="34"/>
    </location>
</feature>
<proteinExistence type="predicted"/>
<evidence type="ECO:0000313" key="3">
    <source>
        <dbReference type="EMBL" id="AMS05506.1"/>
    </source>
</evidence>
<feature type="domain" description="Acetolactate synthase small subunit-like ACT" evidence="2">
    <location>
        <begin position="43"/>
        <end position="111"/>
    </location>
</feature>
<gene>
    <name evidence="4" type="ORF">A8L58_10125</name>
    <name evidence="3" type="ORF">AXH35_08680</name>
</gene>
<dbReference type="InterPro" id="IPR054480">
    <property type="entry name" value="AHAS_small-like_ACT"/>
</dbReference>
<dbReference type="Pfam" id="PF22629">
    <property type="entry name" value="ACT_AHAS_ss"/>
    <property type="match status" value="1"/>
</dbReference>
<reference evidence="4 6" key="1">
    <citation type="journal article" date="2016" name="Plant Dis.">
        <title>Improved production of propionic acid using genome shuffling.</title>
        <authorList>
            <person name="Luna-Flores C.H."/>
            <person name="Palfreyman R.W."/>
            <person name="Kromer J.O."/>
            <person name="Nielsen L.K."/>
            <person name="Marcellin E."/>
        </authorList>
    </citation>
    <scope>NUCLEOTIDE SEQUENCE [LARGE SCALE GENOMIC DNA]</scope>
    <source>
        <strain evidence="4 6">F3E8</strain>
    </source>
</reference>